<accession>A0AAD7F2T1</accession>
<keyword evidence="6" id="KW-0732">Signal</keyword>
<keyword evidence="2" id="KW-0479">Metal-binding</keyword>
<dbReference type="PANTHER" id="PTHR47338">
    <property type="entry name" value="ZN(II)2CYS6 TRANSCRIPTION FACTOR (EUROFUNG)-RELATED"/>
    <property type="match status" value="1"/>
</dbReference>
<protein>
    <recommendedName>
        <fullName evidence="7">Xylanolytic transcriptional activator regulatory domain-containing protein</fullName>
    </recommendedName>
</protein>
<dbReference type="Proteomes" id="UP001218218">
    <property type="component" value="Unassembled WGS sequence"/>
</dbReference>
<dbReference type="InterPro" id="IPR050815">
    <property type="entry name" value="TF_fung"/>
</dbReference>
<organism evidence="8 9">
    <name type="scientific">Mycena albidolilacea</name>
    <dbReference type="NCBI Taxonomy" id="1033008"/>
    <lineage>
        <taxon>Eukaryota</taxon>
        <taxon>Fungi</taxon>
        <taxon>Dikarya</taxon>
        <taxon>Basidiomycota</taxon>
        <taxon>Agaricomycotina</taxon>
        <taxon>Agaricomycetes</taxon>
        <taxon>Agaricomycetidae</taxon>
        <taxon>Agaricales</taxon>
        <taxon>Marasmiineae</taxon>
        <taxon>Mycenaceae</taxon>
        <taxon>Mycena</taxon>
    </lineage>
</organism>
<name>A0AAD7F2T1_9AGAR</name>
<gene>
    <name evidence="8" type="ORF">DFH08DRAFT_1002668</name>
</gene>
<evidence type="ECO:0000256" key="1">
    <source>
        <dbReference type="ARBA" id="ARBA00004123"/>
    </source>
</evidence>
<dbReference type="EMBL" id="JARIHO010000002">
    <property type="protein sequence ID" value="KAJ7366049.1"/>
    <property type="molecule type" value="Genomic_DNA"/>
</dbReference>
<feature type="domain" description="Xylanolytic transcriptional activator regulatory" evidence="7">
    <location>
        <begin position="104"/>
        <end position="269"/>
    </location>
</feature>
<dbReference type="AlphaFoldDB" id="A0AAD7F2T1"/>
<feature type="chain" id="PRO_5041994260" description="Xylanolytic transcriptional activator regulatory domain-containing protein" evidence="6">
    <location>
        <begin position="24"/>
        <end position="523"/>
    </location>
</feature>
<evidence type="ECO:0000256" key="2">
    <source>
        <dbReference type="ARBA" id="ARBA00022723"/>
    </source>
</evidence>
<evidence type="ECO:0000313" key="9">
    <source>
        <dbReference type="Proteomes" id="UP001218218"/>
    </source>
</evidence>
<sequence>MAPAAKLLTLISAGISRLNATHGAQCVVRVNEFLVQNHAGTTTPIRCKNWRAQWLGFPGSWKDRVYRTPPTIFDPESSSLFSCGNSFVDFEEPPLRFIQMLLQYFLPHASQLGFFLDPDRFYERALLSLPFGDHRRPSPALLCAVYLWGIHFSKETPPPNFSEADLLHRSREYVSLDISSPVHVEQIIQAQILLGTYLMHNGSLLQAELYCSGAATLAIGYQLHKIRSARMPSDVVGQLAGDPVEEGERIRAFWAVTFLQTSLCLAFGSRRPFYVLETLGPEIDAPWPLEIADYHASVLPRDYLGQQSIKHLLIDDSFPVSTIYMLQTKASVFCTTFHDCRVTAEMHSSASPQMTSYPWLDTRISLFWQSLPPLHVFSGTADPSASRSLALSHALVAAAAIKLHRNAGAGVAAQAKTVAAASGILECLRPTLRDGNVPTVHPVVGPLCAMACSVLMAEVRTVRAFRQAWAASLGPEFTPSASTEEDALVAGVRDGLATMGVYAEESVLIAEQWKLVQEQYATL</sequence>
<comment type="caution">
    <text evidence="8">The sequence shown here is derived from an EMBL/GenBank/DDBJ whole genome shotgun (WGS) entry which is preliminary data.</text>
</comment>
<feature type="signal peptide" evidence="6">
    <location>
        <begin position="1"/>
        <end position="23"/>
    </location>
</feature>
<comment type="subcellular location">
    <subcellularLocation>
        <location evidence="1">Nucleus</location>
    </subcellularLocation>
</comment>
<dbReference type="CDD" id="cd12148">
    <property type="entry name" value="fungal_TF_MHR"/>
    <property type="match status" value="1"/>
</dbReference>
<evidence type="ECO:0000256" key="4">
    <source>
        <dbReference type="ARBA" id="ARBA00023163"/>
    </source>
</evidence>
<dbReference type="InterPro" id="IPR007219">
    <property type="entry name" value="XnlR_reg_dom"/>
</dbReference>
<dbReference type="PANTHER" id="PTHR47338:SF29">
    <property type="entry name" value="ZN(2)-C6 FUNGAL-TYPE DOMAIN-CONTAINING PROTEIN"/>
    <property type="match status" value="1"/>
</dbReference>
<dbReference type="GO" id="GO:0005634">
    <property type="term" value="C:nucleus"/>
    <property type="evidence" value="ECO:0007669"/>
    <property type="project" value="UniProtKB-SubCell"/>
</dbReference>
<evidence type="ECO:0000313" key="8">
    <source>
        <dbReference type="EMBL" id="KAJ7366049.1"/>
    </source>
</evidence>
<evidence type="ECO:0000256" key="3">
    <source>
        <dbReference type="ARBA" id="ARBA00023015"/>
    </source>
</evidence>
<evidence type="ECO:0000256" key="5">
    <source>
        <dbReference type="ARBA" id="ARBA00023242"/>
    </source>
</evidence>
<keyword evidence="3" id="KW-0805">Transcription regulation</keyword>
<keyword evidence="4" id="KW-0804">Transcription</keyword>
<dbReference type="Pfam" id="PF04082">
    <property type="entry name" value="Fungal_trans"/>
    <property type="match status" value="1"/>
</dbReference>
<proteinExistence type="predicted"/>
<evidence type="ECO:0000259" key="7">
    <source>
        <dbReference type="Pfam" id="PF04082"/>
    </source>
</evidence>
<dbReference type="GO" id="GO:0000981">
    <property type="term" value="F:DNA-binding transcription factor activity, RNA polymerase II-specific"/>
    <property type="evidence" value="ECO:0007669"/>
    <property type="project" value="InterPro"/>
</dbReference>
<dbReference type="GO" id="GO:0046872">
    <property type="term" value="F:metal ion binding"/>
    <property type="evidence" value="ECO:0007669"/>
    <property type="project" value="UniProtKB-KW"/>
</dbReference>
<evidence type="ECO:0000256" key="6">
    <source>
        <dbReference type="SAM" id="SignalP"/>
    </source>
</evidence>
<reference evidence="8" key="1">
    <citation type="submission" date="2023-03" db="EMBL/GenBank/DDBJ databases">
        <title>Massive genome expansion in bonnet fungi (Mycena s.s.) driven by repeated elements and novel gene families across ecological guilds.</title>
        <authorList>
            <consortium name="Lawrence Berkeley National Laboratory"/>
            <person name="Harder C.B."/>
            <person name="Miyauchi S."/>
            <person name="Viragh M."/>
            <person name="Kuo A."/>
            <person name="Thoen E."/>
            <person name="Andreopoulos B."/>
            <person name="Lu D."/>
            <person name="Skrede I."/>
            <person name="Drula E."/>
            <person name="Henrissat B."/>
            <person name="Morin E."/>
            <person name="Kohler A."/>
            <person name="Barry K."/>
            <person name="LaButti K."/>
            <person name="Morin E."/>
            <person name="Salamov A."/>
            <person name="Lipzen A."/>
            <person name="Mereny Z."/>
            <person name="Hegedus B."/>
            <person name="Baldrian P."/>
            <person name="Stursova M."/>
            <person name="Weitz H."/>
            <person name="Taylor A."/>
            <person name="Grigoriev I.V."/>
            <person name="Nagy L.G."/>
            <person name="Martin F."/>
            <person name="Kauserud H."/>
        </authorList>
    </citation>
    <scope>NUCLEOTIDE SEQUENCE</scope>
    <source>
        <strain evidence="8">CBHHK002</strain>
    </source>
</reference>
<keyword evidence="9" id="KW-1185">Reference proteome</keyword>
<keyword evidence="5" id="KW-0539">Nucleus</keyword>